<dbReference type="OrthoDB" id="5288699at2"/>
<evidence type="ECO:0008006" key="3">
    <source>
        <dbReference type="Google" id="ProtNLM"/>
    </source>
</evidence>
<accession>A0A1Y6B4P2</accession>
<name>A0A1Y6B4P2_9BACT</name>
<evidence type="ECO:0000313" key="2">
    <source>
        <dbReference type="Proteomes" id="UP000192907"/>
    </source>
</evidence>
<dbReference type="Proteomes" id="UP000192907">
    <property type="component" value="Unassembled WGS sequence"/>
</dbReference>
<dbReference type="STRING" id="1513793.SAMN06296036_101322"/>
<dbReference type="RefSeq" id="WP_132314558.1">
    <property type="nucleotide sequence ID" value="NZ_FWZT01000001.1"/>
</dbReference>
<dbReference type="EMBL" id="FWZT01000001">
    <property type="protein sequence ID" value="SME89967.1"/>
    <property type="molecule type" value="Genomic_DNA"/>
</dbReference>
<sequence>MRIFISVTLTLITLFFGPTLIAKQQPAWTHYGLRPLGMGNAFVAVADDFNALFYNPAGLARLDTWDAELINPTLKWSAEAQGLVEDFQDLGGTSETLELIEKNTGESQMFGLNLTPHLVFRNFGFGLGVDVELSMIFHRDISVDVQSGVTVIMPFSFAFNLLDDRLSLGFSIKARAFGGVDREFSMEDIEALGDNNDSDTTNDDTQELSDFVLGGLGVGTDFGLLFTPTKTLEPTIGLSITDFGGTAYEEANISGEALGAPPVVLPSVNVGLSLKPYKKNRSYVTTAIDMHSINHPYSFSQKLQLGVEYGYGQFFKVQGGLYKGYPTAGLQLDVGIINLRLVTYAEEIGSVAGYQPSRRYALQIKLLF</sequence>
<organism evidence="1 2">
    <name type="scientific">Pseudobacteriovorax antillogorgiicola</name>
    <dbReference type="NCBI Taxonomy" id="1513793"/>
    <lineage>
        <taxon>Bacteria</taxon>
        <taxon>Pseudomonadati</taxon>
        <taxon>Bdellovibrionota</taxon>
        <taxon>Oligoflexia</taxon>
        <taxon>Oligoflexales</taxon>
        <taxon>Pseudobacteriovoracaceae</taxon>
        <taxon>Pseudobacteriovorax</taxon>
    </lineage>
</organism>
<protein>
    <recommendedName>
        <fullName evidence="3">PorV/PorQ family protein</fullName>
    </recommendedName>
</protein>
<keyword evidence="2" id="KW-1185">Reference proteome</keyword>
<reference evidence="2" key="1">
    <citation type="submission" date="2017-04" db="EMBL/GenBank/DDBJ databases">
        <authorList>
            <person name="Varghese N."/>
            <person name="Submissions S."/>
        </authorList>
    </citation>
    <scope>NUCLEOTIDE SEQUENCE [LARGE SCALE GENOMIC DNA]</scope>
    <source>
        <strain evidence="2">RKEM611</strain>
    </source>
</reference>
<gene>
    <name evidence="1" type="ORF">SAMN06296036_101322</name>
</gene>
<dbReference type="Gene3D" id="2.40.160.60">
    <property type="entry name" value="Outer membrane protein transport protein (OMPP1/FadL/TodX)"/>
    <property type="match status" value="1"/>
</dbReference>
<evidence type="ECO:0000313" key="1">
    <source>
        <dbReference type="EMBL" id="SME89967.1"/>
    </source>
</evidence>
<dbReference type="AlphaFoldDB" id="A0A1Y6B4P2"/>
<proteinExistence type="predicted"/>